<keyword evidence="2" id="KW-1185">Reference proteome</keyword>
<evidence type="ECO:0000313" key="1">
    <source>
        <dbReference type="EMBL" id="MBA0751817.1"/>
    </source>
</evidence>
<evidence type="ECO:0008006" key="3">
    <source>
        <dbReference type="Google" id="ProtNLM"/>
    </source>
</evidence>
<reference evidence="1 2" key="1">
    <citation type="journal article" date="2019" name="Genome Biol. Evol.">
        <title>Insights into the evolution of the New World diploid cottons (Gossypium, subgenus Houzingenia) based on genome sequencing.</title>
        <authorList>
            <person name="Grover C.E."/>
            <person name="Arick M.A. 2nd"/>
            <person name="Thrash A."/>
            <person name="Conover J.L."/>
            <person name="Sanders W.S."/>
            <person name="Peterson D.G."/>
            <person name="Frelichowski J.E."/>
            <person name="Scheffler J.A."/>
            <person name="Scheffler B.E."/>
            <person name="Wendel J.F."/>
        </authorList>
    </citation>
    <scope>NUCLEOTIDE SEQUENCE [LARGE SCALE GENOMIC DNA]</scope>
    <source>
        <strain evidence="1">5</strain>
        <tissue evidence="1">Leaf</tissue>
    </source>
</reference>
<protein>
    <recommendedName>
        <fullName evidence="3">DUF4283 domain-containing protein</fullName>
    </recommendedName>
</protein>
<dbReference type="EMBL" id="JABEZY010000013">
    <property type="protein sequence ID" value="MBA0751817.1"/>
    <property type="molecule type" value="Genomic_DNA"/>
</dbReference>
<gene>
    <name evidence="1" type="ORF">Gogos_000716</name>
</gene>
<proteinExistence type="predicted"/>
<organism evidence="1 2">
    <name type="scientific">Gossypium gossypioides</name>
    <name type="common">Mexican cotton</name>
    <name type="synonym">Selera gossypioides</name>
    <dbReference type="NCBI Taxonomy" id="34282"/>
    <lineage>
        <taxon>Eukaryota</taxon>
        <taxon>Viridiplantae</taxon>
        <taxon>Streptophyta</taxon>
        <taxon>Embryophyta</taxon>
        <taxon>Tracheophyta</taxon>
        <taxon>Spermatophyta</taxon>
        <taxon>Magnoliopsida</taxon>
        <taxon>eudicotyledons</taxon>
        <taxon>Gunneridae</taxon>
        <taxon>Pentapetalae</taxon>
        <taxon>rosids</taxon>
        <taxon>malvids</taxon>
        <taxon>Malvales</taxon>
        <taxon>Malvaceae</taxon>
        <taxon>Malvoideae</taxon>
        <taxon>Gossypium</taxon>
    </lineage>
</organism>
<comment type="caution">
    <text evidence="1">The sequence shown here is derived from an EMBL/GenBank/DDBJ whole genome shotgun (WGS) entry which is preliminary data.</text>
</comment>
<accession>A0A7J9CTI8</accession>
<name>A0A7J9CTI8_GOSGO</name>
<sequence>MLVPLLLTDIWVQLHDLPPGLMLVAMAHKFGNFLCSFLEYDRTIPTLGVQRFMRINVRLDVKLPLKRKKKIMVGNDRVFYARFQYEKLSLFYFVW</sequence>
<dbReference type="Proteomes" id="UP000593579">
    <property type="component" value="Unassembled WGS sequence"/>
</dbReference>
<dbReference type="AlphaFoldDB" id="A0A7J9CTI8"/>
<dbReference type="OrthoDB" id="1000188at2759"/>
<evidence type="ECO:0000313" key="2">
    <source>
        <dbReference type="Proteomes" id="UP000593579"/>
    </source>
</evidence>